<sequence>MPEFFPFLFQLYRTPSNLSYGEHSIQSARGVQEGDTVGPLLVCLLTRNLTKSLQSPFNLWYLDDATPGDDPEQVCEDLRTVVRAGAASGLELNLGKCEVFAFGGTDRERATAIARVQIHCPGILLPQRSNLTLLGAPLFNETILSVLKAKTDSAELMTARLEKISPHQALFLLENCLSIPKLLYVLRCSPTNRWT</sequence>
<dbReference type="AlphaFoldDB" id="A0A1D1W0B4"/>
<proteinExistence type="predicted"/>
<organism evidence="1 2">
    <name type="scientific">Ramazzottius varieornatus</name>
    <name type="common">Water bear</name>
    <name type="synonym">Tardigrade</name>
    <dbReference type="NCBI Taxonomy" id="947166"/>
    <lineage>
        <taxon>Eukaryota</taxon>
        <taxon>Metazoa</taxon>
        <taxon>Ecdysozoa</taxon>
        <taxon>Tardigrada</taxon>
        <taxon>Eutardigrada</taxon>
        <taxon>Parachela</taxon>
        <taxon>Hypsibioidea</taxon>
        <taxon>Ramazzottiidae</taxon>
        <taxon>Ramazzottius</taxon>
    </lineage>
</organism>
<dbReference type="EMBL" id="BDGG01000014">
    <property type="protein sequence ID" value="GAV06646.1"/>
    <property type="molecule type" value="Genomic_DNA"/>
</dbReference>
<evidence type="ECO:0000313" key="2">
    <source>
        <dbReference type="Proteomes" id="UP000186922"/>
    </source>
</evidence>
<reference evidence="1 2" key="1">
    <citation type="journal article" date="2016" name="Nat. Commun.">
        <title>Extremotolerant tardigrade genome and improved radiotolerance of human cultured cells by tardigrade-unique protein.</title>
        <authorList>
            <person name="Hashimoto T."/>
            <person name="Horikawa D.D."/>
            <person name="Saito Y."/>
            <person name="Kuwahara H."/>
            <person name="Kozuka-Hata H."/>
            <person name="Shin-I T."/>
            <person name="Minakuchi Y."/>
            <person name="Ohishi K."/>
            <person name="Motoyama A."/>
            <person name="Aizu T."/>
            <person name="Enomoto A."/>
            <person name="Kondo K."/>
            <person name="Tanaka S."/>
            <person name="Hara Y."/>
            <person name="Koshikawa S."/>
            <person name="Sagara H."/>
            <person name="Miura T."/>
            <person name="Yokobori S."/>
            <person name="Miyagawa K."/>
            <person name="Suzuki Y."/>
            <person name="Kubo T."/>
            <person name="Oyama M."/>
            <person name="Kohara Y."/>
            <person name="Fujiyama A."/>
            <person name="Arakawa K."/>
            <person name="Katayama T."/>
            <person name="Toyoda A."/>
            <person name="Kunieda T."/>
        </authorList>
    </citation>
    <scope>NUCLEOTIDE SEQUENCE [LARGE SCALE GENOMIC DNA]</scope>
    <source>
        <strain evidence="1 2">YOKOZUNA-1</strain>
    </source>
</reference>
<comment type="caution">
    <text evidence="1">The sequence shown here is derived from an EMBL/GenBank/DDBJ whole genome shotgun (WGS) entry which is preliminary data.</text>
</comment>
<gene>
    <name evidence="1" type="primary">RvY_16602-1</name>
    <name evidence="1" type="synonym">RvY_16602.1</name>
    <name evidence="1" type="ORF">RvY_16602</name>
</gene>
<name>A0A1D1W0B4_RAMVA</name>
<dbReference type="Proteomes" id="UP000186922">
    <property type="component" value="Unassembled WGS sequence"/>
</dbReference>
<dbReference type="OrthoDB" id="2016582at2759"/>
<protein>
    <recommendedName>
        <fullName evidence="3">Reverse transcriptase domain-containing protein</fullName>
    </recommendedName>
</protein>
<evidence type="ECO:0008006" key="3">
    <source>
        <dbReference type="Google" id="ProtNLM"/>
    </source>
</evidence>
<accession>A0A1D1W0B4</accession>
<keyword evidence="2" id="KW-1185">Reference proteome</keyword>
<evidence type="ECO:0000313" key="1">
    <source>
        <dbReference type="EMBL" id="GAV06646.1"/>
    </source>
</evidence>